<dbReference type="Proteomes" id="UP001178461">
    <property type="component" value="Chromosome 13"/>
</dbReference>
<name>A0AA35L5G0_9SAUR</name>
<gene>
    <name evidence="2" type="ORF">PODLI_1B007973</name>
</gene>
<reference evidence="2" key="1">
    <citation type="submission" date="2022-12" db="EMBL/GenBank/DDBJ databases">
        <authorList>
            <person name="Alioto T."/>
            <person name="Alioto T."/>
            <person name="Gomez Garrido J."/>
        </authorList>
    </citation>
    <scope>NUCLEOTIDE SEQUENCE</scope>
</reference>
<evidence type="ECO:0000256" key="1">
    <source>
        <dbReference type="SAM" id="MobiDB-lite"/>
    </source>
</evidence>
<feature type="region of interest" description="Disordered" evidence="1">
    <location>
        <begin position="108"/>
        <end position="164"/>
    </location>
</feature>
<dbReference type="AlphaFoldDB" id="A0AA35L5G0"/>
<feature type="compositionally biased region" description="Acidic residues" evidence="1">
    <location>
        <begin position="44"/>
        <end position="54"/>
    </location>
</feature>
<feature type="compositionally biased region" description="Basic and acidic residues" evidence="1">
    <location>
        <begin position="55"/>
        <end position="82"/>
    </location>
</feature>
<dbReference type="EMBL" id="OX395138">
    <property type="protein sequence ID" value="CAI5790175.1"/>
    <property type="molecule type" value="Genomic_DNA"/>
</dbReference>
<feature type="compositionally biased region" description="Basic and acidic residues" evidence="1">
    <location>
        <begin position="108"/>
        <end position="147"/>
    </location>
</feature>
<evidence type="ECO:0000313" key="2">
    <source>
        <dbReference type="EMBL" id="CAI5790175.1"/>
    </source>
</evidence>
<protein>
    <submittedName>
        <fullName evidence="2">Uncharacterized protein</fullName>
    </submittedName>
</protein>
<proteinExistence type="predicted"/>
<feature type="region of interest" description="Disordered" evidence="1">
    <location>
        <begin position="39"/>
        <end position="82"/>
    </location>
</feature>
<organism evidence="2 3">
    <name type="scientific">Podarcis lilfordi</name>
    <name type="common">Lilford's wall lizard</name>
    <dbReference type="NCBI Taxonomy" id="74358"/>
    <lineage>
        <taxon>Eukaryota</taxon>
        <taxon>Metazoa</taxon>
        <taxon>Chordata</taxon>
        <taxon>Craniata</taxon>
        <taxon>Vertebrata</taxon>
        <taxon>Euteleostomi</taxon>
        <taxon>Lepidosauria</taxon>
        <taxon>Squamata</taxon>
        <taxon>Bifurcata</taxon>
        <taxon>Unidentata</taxon>
        <taxon>Episquamata</taxon>
        <taxon>Laterata</taxon>
        <taxon>Lacertibaenia</taxon>
        <taxon>Lacertidae</taxon>
        <taxon>Podarcis</taxon>
    </lineage>
</organism>
<keyword evidence="3" id="KW-1185">Reference proteome</keyword>
<accession>A0AA35L5G0</accession>
<evidence type="ECO:0000313" key="3">
    <source>
        <dbReference type="Proteomes" id="UP001178461"/>
    </source>
</evidence>
<sequence>MAWSCCKDNVTAPMPTSTPMRLEVPTAVPRNKNREVLIAYILEHEEDDDDEEEEQKQKQKKESEKEQEQEQRKVQEQEQQRVQELEAKRVQELEAKRVQEQEAKRVQEQEAKKFQEPQKIQEQDKTRRPSKGQDDDIERPCTSKDASDGTEAETQTNPRYFPKSPKKITLDEILLGMQKIEFTISNTLRDFEQRLSRLEQIVLKMRNAWIHHRTCHLEGLEYDDEQD</sequence>